<proteinExistence type="predicted"/>
<dbReference type="GO" id="GO:0051997">
    <property type="term" value="F:2-oxo-4-hydroxy-4-carboxy-5-ureidoimidazoline decarboxylase activity"/>
    <property type="evidence" value="ECO:0007669"/>
    <property type="project" value="UniProtKB-EC"/>
</dbReference>
<dbReference type="EMBL" id="SMAI01000003">
    <property type="protein sequence ID" value="TCT06144.1"/>
    <property type="molecule type" value="Genomic_DNA"/>
</dbReference>
<evidence type="ECO:0000259" key="8">
    <source>
        <dbReference type="Pfam" id="PF00576"/>
    </source>
</evidence>
<comment type="pathway">
    <text evidence="3">Purine metabolism; urate degradation; (S)-allantoin from urate: step 3/3.</text>
</comment>
<evidence type="ECO:0000256" key="5">
    <source>
        <dbReference type="ARBA" id="ARBA00022793"/>
    </source>
</evidence>
<dbReference type="InterPro" id="IPR036778">
    <property type="entry name" value="OHCU_decarboxylase_sf"/>
</dbReference>
<dbReference type="NCBIfam" id="TIGR02962">
    <property type="entry name" value="hdxy_isourate"/>
    <property type="match status" value="1"/>
</dbReference>
<keyword evidence="7" id="KW-0456">Lyase</keyword>
<dbReference type="GO" id="GO:0033971">
    <property type="term" value="F:hydroxyisourate hydrolase activity"/>
    <property type="evidence" value="ECO:0007669"/>
    <property type="project" value="UniProtKB-EC"/>
</dbReference>
<evidence type="ECO:0000256" key="2">
    <source>
        <dbReference type="ARBA" id="ARBA00001163"/>
    </source>
</evidence>
<dbReference type="GO" id="GO:0019628">
    <property type="term" value="P:urate catabolic process"/>
    <property type="evidence" value="ECO:0007669"/>
    <property type="project" value="UniProtKB-UniPathway"/>
</dbReference>
<accession>A0A4R3LZF8</accession>
<dbReference type="GO" id="GO:0000255">
    <property type="term" value="P:allantoin metabolic process"/>
    <property type="evidence" value="ECO:0007669"/>
    <property type="project" value="InterPro"/>
</dbReference>
<keyword evidence="6" id="KW-0378">Hydrolase</keyword>
<evidence type="ECO:0000256" key="6">
    <source>
        <dbReference type="ARBA" id="ARBA00022801"/>
    </source>
</evidence>
<reference evidence="10 11" key="1">
    <citation type="submission" date="2019-03" db="EMBL/GenBank/DDBJ databases">
        <title>Genomic Encyclopedia of Type Strains, Phase IV (KMG-IV): sequencing the most valuable type-strain genomes for metagenomic binning, comparative biology and taxonomic classification.</title>
        <authorList>
            <person name="Goeker M."/>
        </authorList>
    </citation>
    <scope>NUCLEOTIDE SEQUENCE [LARGE SCALE GENOMIC DNA]</scope>
    <source>
        <strain evidence="10 11">DSM 9035</strain>
    </source>
</reference>
<name>A0A4R3LZF8_9HYPH</name>
<dbReference type="CDD" id="cd05822">
    <property type="entry name" value="TLP_HIUase"/>
    <property type="match status" value="1"/>
</dbReference>
<dbReference type="PANTHER" id="PTHR43466:SF1">
    <property type="entry name" value="2-OXO-4-HYDROXY-4-CARBOXY-5-UREIDOIMIDAZOLINE DECARBOXYLASE-RELATED"/>
    <property type="match status" value="1"/>
</dbReference>
<protein>
    <submittedName>
        <fullName evidence="10">2-oxo-4-hydroxy-4-carboxy-5-ureidoimidazoline decarboxylase</fullName>
    </submittedName>
</protein>
<comment type="catalytic activity">
    <reaction evidence="1">
        <text>5-hydroxyisourate + H2O = 5-hydroxy-2-oxo-4-ureido-2,5-dihydro-1H-imidazole-5-carboxylate + H(+)</text>
        <dbReference type="Rhea" id="RHEA:23736"/>
        <dbReference type="ChEBI" id="CHEBI:15377"/>
        <dbReference type="ChEBI" id="CHEBI:15378"/>
        <dbReference type="ChEBI" id="CHEBI:18072"/>
        <dbReference type="ChEBI" id="CHEBI:58639"/>
        <dbReference type="EC" id="3.5.2.17"/>
    </reaction>
</comment>
<evidence type="ECO:0000256" key="1">
    <source>
        <dbReference type="ARBA" id="ARBA00001043"/>
    </source>
</evidence>
<dbReference type="AlphaFoldDB" id="A0A4R3LZF8"/>
<dbReference type="Pfam" id="PF09349">
    <property type="entry name" value="OHCU_decarbox"/>
    <property type="match status" value="1"/>
</dbReference>
<gene>
    <name evidence="10" type="ORF">EDC64_103248</name>
</gene>
<evidence type="ECO:0000256" key="4">
    <source>
        <dbReference type="ARBA" id="ARBA00022631"/>
    </source>
</evidence>
<keyword evidence="5" id="KW-0210">Decarboxylase</keyword>
<dbReference type="Gene3D" id="1.10.3330.10">
    <property type="entry name" value="Oxo-4-hydroxy-4-carboxy-5-ureidoimidazoline decarboxylase"/>
    <property type="match status" value="1"/>
</dbReference>
<dbReference type="InterPro" id="IPR017580">
    <property type="entry name" value="OHCU_decarboxylase-1"/>
</dbReference>
<evidence type="ECO:0000313" key="10">
    <source>
        <dbReference type="EMBL" id="TCT06144.1"/>
    </source>
</evidence>
<dbReference type="InterPro" id="IPR018020">
    <property type="entry name" value="OHCU_decarboxylase"/>
</dbReference>
<organism evidence="10 11">
    <name type="scientific">Aquabacter spiritensis</name>
    <dbReference type="NCBI Taxonomy" id="933073"/>
    <lineage>
        <taxon>Bacteria</taxon>
        <taxon>Pseudomonadati</taxon>
        <taxon>Pseudomonadota</taxon>
        <taxon>Alphaproteobacteria</taxon>
        <taxon>Hyphomicrobiales</taxon>
        <taxon>Xanthobacteraceae</taxon>
        <taxon>Aquabacter</taxon>
    </lineage>
</organism>
<dbReference type="PANTHER" id="PTHR43466">
    <property type="entry name" value="2-OXO-4-HYDROXY-4-CARBOXY-5-UREIDOIMIDAZOLINE DECARBOXYLASE-RELATED"/>
    <property type="match status" value="1"/>
</dbReference>
<dbReference type="InterPro" id="IPR036817">
    <property type="entry name" value="Transthyretin/HIU_hydrolase_sf"/>
</dbReference>
<evidence type="ECO:0000259" key="9">
    <source>
        <dbReference type="Pfam" id="PF09349"/>
    </source>
</evidence>
<feature type="domain" description="Transthyretin/hydroxyisourate hydrolase" evidence="8">
    <location>
        <begin position="182"/>
        <end position="298"/>
    </location>
</feature>
<dbReference type="UniPathway" id="UPA00394">
    <property type="reaction ID" value="UER00652"/>
</dbReference>
<keyword evidence="11" id="KW-1185">Reference proteome</keyword>
<evidence type="ECO:0000313" key="11">
    <source>
        <dbReference type="Proteomes" id="UP000294664"/>
    </source>
</evidence>
<dbReference type="GO" id="GO:0006144">
    <property type="term" value="P:purine nucleobase metabolic process"/>
    <property type="evidence" value="ECO:0007669"/>
    <property type="project" value="UniProtKB-KW"/>
</dbReference>
<dbReference type="SUPFAM" id="SSF158694">
    <property type="entry name" value="UraD-Like"/>
    <property type="match status" value="1"/>
</dbReference>
<evidence type="ECO:0000256" key="7">
    <source>
        <dbReference type="ARBA" id="ARBA00023239"/>
    </source>
</evidence>
<feature type="domain" description="Oxo-4-hydroxy-4-carboxy-5-ureidoimidazoline decarboxylase" evidence="9">
    <location>
        <begin position="11"/>
        <end position="167"/>
    </location>
</feature>
<comment type="catalytic activity">
    <reaction evidence="2">
        <text>5-hydroxy-2-oxo-4-ureido-2,5-dihydro-1H-imidazole-5-carboxylate + H(+) = (S)-allantoin + CO2</text>
        <dbReference type="Rhea" id="RHEA:26301"/>
        <dbReference type="ChEBI" id="CHEBI:15378"/>
        <dbReference type="ChEBI" id="CHEBI:15678"/>
        <dbReference type="ChEBI" id="CHEBI:16526"/>
        <dbReference type="ChEBI" id="CHEBI:58639"/>
        <dbReference type="EC" id="4.1.1.97"/>
    </reaction>
</comment>
<dbReference type="NCBIfam" id="TIGR03164">
    <property type="entry name" value="UHCUDC"/>
    <property type="match status" value="1"/>
</dbReference>
<sequence length="299" mass="32368">MTAPLSLADLNACPASVFAAQLADVFEHAPWVAAQAAAQRPFATADALHTAMLAIVGALPEDARVAVFCGHPELAGPAARTGAMTPDSIREQGALALDRLPHEEEAWWDRLNAAYRTRFGFPFILCARHYTVAAMRQVFAQRLGNSREAEIAATLREIGLITRYRLAARIADHGLADLEGRLTTHVLDTSRGQPAQGLRLALHQVDSALPCSTGAALIETVTDSHGQTGAPLISGQPLRIGRYELRFHVGDYFRSIGAVDGPWPFLDVVPIVFSIDEPTGDYHVPLTITPWAYATYRGQ</sequence>
<dbReference type="RefSeq" id="WP_132030658.1">
    <property type="nucleotide sequence ID" value="NZ_SMAI01000003.1"/>
</dbReference>
<dbReference type="OrthoDB" id="9800909at2"/>
<dbReference type="InterPro" id="IPR014306">
    <property type="entry name" value="Hydroxyisourate_hydrolase"/>
</dbReference>
<dbReference type="Pfam" id="PF00576">
    <property type="entry name" value="Transthyretin"/>
    <property type="match status" value="1"/>
</dbReference>
<comment type="caution">
    <text evidence="10">The sequence shown here is derived from an EMBL/GenBank/DDBJ whole genome shotgun (WGS) entry which is preliminary data.</text>
</comment>
<dbReference type="Gene3D" id="2.60.40.180">
    <property type="entry name" value="Transthyretin/hydroxyisourate hydrolase domain"/>
    <property type="match status" value="1"/>
</dbReference>
<evidence type="ECO:0000256" key="3">
    <source>
        <dbReference type="ARBA" id="ARBA00004754"/>
    </source>
</evidence>
<dbReference type="SUPFAM" id="SSF49472">
    <property type="entry name" value="Transthyretin (synonym: prealbumin)"/>
    <property type="match status" value="1"/>
</dbReference>
<keyword evidence="4" id="KW-0659">Purine metabolism</keyword>
<dbReference type="InterPro" id="IPR023416">
    <property type="entry name" value="Transthyretin/HIU_hydrolase_d"/>
</dbReference>
<dbReference type="Proteomes" id="UP000294664">
    <property type="component" value="Unassembled WGS sequence"/>
</dbReference>